<organism evidence="1 2">
    <name type="scientific">Halosquirtibacter laminarini</name>
    <dbReference type="NCBI Taxonomy" id="3374600"/>
    <lineage>
        <taxon>Bacteria</taxon>
        <taxon>Pseudomonadati</taxon>
        <taxon>Bacteroidota</taxon>
        <taxon>Bacteroidia</taxon>
        <taxon>Marinilabiliales</taxon>
        <taxon>Prolixibacteraceae</taxon>
        <taxon>Halosquirtibacter</taxon>
    </lineage>
</organism>
<protein>
    <submittedName>
        <fullName evidence="1">Uncharacterized protein</fullName>
    </submittedName>
</protein>
<proteinExistence type="predicted"/>
<accession>A0AC61NBL1</accession>
<name>A0AC61NBL1_9BACT</name>
<gene>
    <name evidence="1" type="ORF">K4L44_09705</name>
</gene>
<sequence>MKKLTLILVVSLFSFIGVVQAQTYADTQAYSLNEDTGNLFFIDYTIAFPSKNISDFVDPTSYRGFSMDFRHLLSDNFSVGFTTGFQSFYEDKGVKDTYMNDATLHGHTYHYLYSVPIFVNGHYYMNMDGKLKPFVGIGIGTIYNNMETRVGGISEDNKYWQFAIAPEIGLMYKVNDYMGAQVRGTADMAFESGDYDSGTYYRLHIGLYYNF</sequence>
<reference evidence="1" key="1">
    <citation type="submission" date="2021-08" db="EMBL/GenBank/DDBJ databases">
        <title>Novel anaerobic bacterium isolated from sea squirt in East Sea, Republic of Korea.</title>
        <authorList>
            <person name="Nguyen T.H."/>
            <person name="Li Z."/>
            <person name="Lee Y.-J."/>
            <person name="Ko J."/>
            <person name="Kim S.-G."/>
        </authorList>
    </citation>
    <scope>NUCLEOTIDE SEQUENCE</scope>
    <source>
        <strain evidence="1">KCTC 25031</strain>
    </source>
</reference>
<evidence type="ECO:0000313" key="2">
    <source>
        <dbReference type="Proteomes" id="UP000826212"/>
    </source>
</evidence>
<dbReference type="EMBL" id="CP081303">
    <property type="protein sequence ID" value="QZE12862.1"/>
    <property type="molecule type" value="Genomic_DNA"/>
</dbReference>
<dbReference type="Proteomes" id="UP000826212">
    <property type="component" value="Chromosome"/>
</dbReference>
<keyword evidence="2" id="KW-1185">Reference proteome</keyword>
<evidence type="ECO:0000313" key="1">
    <source>
        <dbReference type="EMBL" id="QZE12862.1"/>
    </source>
</evidence>